<evidence type="ECO:0000313" key="3">
    <source>
        <dbReference type="Proteomes" id="UP000654075"/>
    </source>
</evidence>
<sequence length="120" mass="12779">MDLGGSERFGAAFGFGGADRYDNRGSSKGGGKSKGGRGGKGDRGEMDELLEEALADGDGPIRVDASWNSMLPGDICLRVFKLDPSSLRTKIIADYAAEFSRNGCWDELEAEFSTICAWCG</sequence>
<dbReference type="Proteomes" id="UP000654075">
    <property type="component" value="Unassembled WGS sequence"/>
</dbReference>
<name>A0A813FE92_POLGL</name>
<evidence type="ECO:0000313" key="2">
    <source>
        <dbReference type="EMBL" id="CAE8611605.1"/>
    </source>
</evidence>
<accession>A0A813FE92</accession>
<proteinExistence type="predicted"/>
<keyword evidence="3" id="KW-1185">Reference proteome</keyword>
<evidence type="ECO:0000256" key="1">
    <source>
        <dbReference type="SAM" id="MobiDB-lite"/>
    </source>
</evidence>
<protein>
    <submittedName>
        <fullName evidence="2">Uncharacterized protein</fullName>
    </submittedName>
</protein>
<feature type="compositionally biased region" description="Gly residues" evidence="1">
    <location>
        <begin position="27"/>
        <end position="38"/>
    </location>
</feature>
<dbReference type="EMBL" id="CAJNNV010025032">
    <property type="protein sequence ID" value="CAE8611605.1"/>
    <property type="molecule type" value="Genomic_DNA"/>
</dbReference>
<reference evidence="2" key="1">
    <citation type="submission" date="2021-02" db="EMBL/GenBank/DDBJ databases">
        <authorList>
            <person name="Dougan E. K."/>
            <person name="Rhodes N."/>
            <person name="Thang M."/>
            <person name="Chan C."/>
        </authorList>
    </citation>
    <scope>NUCLEOTIDE SEQUENCE</scope>
</reference>
<dbReference type="AlphaFoldDB" id="A0A813FE92"/>
<comment type="caution">
    <text evidence="2">The sequence shown here is derived from an EMBL/GenBank/DDBJ whole genome shotgun (WGS) entry which is preliminary data.</text>
</comment>
<gene>
    <name evidence="2" type="ORF">PGLA1383_LOCUS29407</name>
</gene>
<organism evidence="2 3">
    <name type="scientific">Polarella glacialis</name>
    <name type="common">Dinoflagellate</name>
    <dbReference type="NCBI Taxonomy" id="89957"/>
    <lineage>
        <taxon>Eukaryota</taxon>
        <taxon>Sar</taxon>
        <taxon>Alveolata</taxon>
        <taxon>Dinophyceae</taxon>
        <taxon>Suessiales</taxon>
        <taxon>Suessiaceae</taxon>
        <taxon>Polarella</taxon>
    </lineage>
</organism>
<feature type="region of interest" description="Disordered" evidence="1">
    <location>
        <begin position="14"/>
        <end position="47"/>
    </location>
</feature>